<proteinExistence type="predicted"/>
<gene>
    <name evidence="3" type="ORF">GSBLH_T00002206001</name>
</gene>
<dbReference type="OMA" id="QYEECRI"/>
<feature type="domain" description="RanBD1" evidence="2">
    <location>
        <begin position="19"/>
        <end position="162"/>
    </location>
</feature>
<evidence type="ECO:0000313" key="3">
    <source>
        <dbReference type="EMBL" id="CBK22142.2"/>
    </source>
</evidence>
<organism evidence="3">
    <name type="scientific">Blastocystis hominis</name>
    <dbReference type="NCBI Taxonomy" id="12968"/>
    <lineage>
        <taxon>Eukaryota</taxon>
        <taxon>Sar</taxon>
        <taxon>Stramenopiles</taxon>
        <taxon>Bigyra</taxon>
        <taxon>Opalozoa</taxon>
        <taxon>Opalinata</taxon>
        <taxon>Blastocystidae</taxon>
        <taxon>Blastocystis</taxon>
    </lineage>
</organism>
<dbReference type="PROSITE" id="PS50196">
    <property type="entry name" value="RANBD1"/>
    <property type="match status" value="1"/>
</dbReference>
<dbReference type="SMART" id="SM00160">
    <property type="entry name" value="RanBD"/>
    <property type="match status" value="1"/>
</dbReference>
<evidence type="ECO:0000256" key="1">
    <source>
        <dbReference type="SAM" id="MobiDB-lite"/>
    </source>
</evidence>
<dbReference type="EMBL" id="FN668647">
    <property type="protein sequence ID" value="CBK22142.2"/>
    <property type="molecule type" value="Genomic_DNA"/>
</dbReference>
<protein>
    <recommendedName>
        <fullName evidence="2">RanBD1 domain-containing protein</fullName>
    </recommendedName>
</protein>
<dbReference type="Proteomes" id="UP000008312">
    <property type="component" value="Unassembled WGS sequence"/>
</dbReference>
<evidence type="ECO:0000259" key="2">
    <source>
        <dbReference type="PROSITE" id="PS50196"/>
    </source>
</evidence>
<dbReference type="PANTHER" id="PTHR23138">
    <property type="entry name" value="RAN BINDING PROTEIN"/>
    <property type="match status" value="1"/>
</dbReference>
<dbReference type="CDD" id="cd13179">
    <property type="entry name" value="RanBD_RanBP1"/>
    <property type="match status" value="1"/>
</dbReference>
<dbReference type="SUPFAM" id="SSF50729">
    <property type="entry name" value="PH domain-like"/>
    <property type="match status" value="1"/>
</dbReference>
<dbReference type="GO" id="GO:0006913">
    <property type="term" value="P:nucleocytoplasmic transport"/>
    <property type="evidence" value="ECO:0007669"/>
    <property type="project" value="InterPro"/>
</dbReference>
<dbReference type="PANTHER" id="PTHR23138:SF87">
    <property type="entry name" value="E3 SUMO-PROTEIN LIGASE RANBP2"/>
    <property type="match status" value="1"/>
</dbReference>
<dbReference type="InterPro" id="IPR045255">
    <property type="entry name" value="RanBP1-like"/>
</dbReference>
<name>D8M253_BLAHO</name>
<evidence type="ECO:0000313" key="4">
    <source>
        <dbReference type="Proteomes" id="UP000008312"/>
    </source>
</evidence>
<keyword evidence="4" id="KW-1185">Reference proteome</keyword>
<dbReference type="Gene3D" id="2.30.29.30">
    <property type="entry name" value="Pleckstrin-homology domain (PH domain)/Phosphotyrosine-binding domain (PTB)"/>
    <property type="match status" value="1"/>
</dbReference>
<dbReference type="InterPro" id="IPR045256">
    <property type="entry name" value="RanBP1_RanBD"/>
</dbReference>
<dbReference type="OrthoDB" id="2357150at2759"/>
<reference evidence="3" key="1">
    <citation type="submission" date="2010-02" db="EMBL/GenBank/DDBJ databases">
        <title>Sequencing and annotation of the Blastocystis hominis genome.</title>
        <authorList>
            <person name="Wincker P."/>
        </authorList>
    </citation>
    <scope>NUCLEOTIDE SEQUENCE</scope>
    <source>
        <strain evidence="3">Singapore isolate B</strain>
    </source>
</reference>
<accession>D8M253</accession>
<dbReference type="GO" id="GO:0005643">
    <property type="term" value="C:nuclear pore"/>
    <property type="evidence" value="ECO:0007669"/>
    <property type="project" value="TreeGrafter"/>
</dbReference>
<dbReference type="GeneID" id="24919404"/>
<dbReference type="GO" id="GO:0005737">
    <property type="term" value="C:cytoplasm"/>
    <property type="evidence" value="ECO:0007669"/>
    <property type="project" value="TreeGrafter"/>
</dbReference>
<dbReference type="AlphaFoldDB" id="D8M253"/>
<sequence length="196" mass="22669">MADKVEYAPDCETVESSKLKLPDKVVTAVEIKSGEEDEDVVFHERARLFLFYEEDVYGTEVRKNIWKERGTGEVRILKHKKDKKERIVMRQEKTLKLILNHTVNPMTVLRENSGSDRAWNFFCEDFAEGEIKSGYYAIRFKDHDTAMSFKKAFDEARKVNAEVFNVDVDMETGKLKSTDATSEKVTEPAAETKKEE</sequence>
<dbReference type="Pfam" id="PF00638">
    <property type="entry name" value="Ran_BP1"/>
    <property type="match status" value="1"/>
</dbReference>
<dbReference type="FunCoup" id="D8M253">
    <property type="interactions" value="422"/>
</dbReference>
<dbReference type="InterPro" id="IPR000156">
    <property type="entry name" value="Ran_bind_dom"/>
</dbReference>
<dbReference type="InParanoid" id="D8M253"/>
<feature type="region of interest" description="Disordered" evidence="1">
    <location>
        <begin position="175"/>
        <end position="196"/>
    </location>
</feature>
<dbReference type="InterPro" id="IPR011993">
    <property type="entry name" value="PH-like_dom_sf"/>
</dbReference>
<dbReference type="RefSeq" id="XP_012896190.1">
    <property type="nucleotide sequence ID" value="XM_013040736.1"/>
</dbReference>
<dbReference type="GO" id="GO:0005096">
    <property type="term" value="F:GTPase activator activity"/>
    <property type="evidence" value="ECO:0007669"/>
    <property type="project" value="TreeGrafter"/>
</dbReference>